<accession>A0ABZ0JPT7</accession>
<evidence type="ECO:0000313" key="1">
    <source>
        <dbReference type="EMBL" id="WOS41152.1"/>
    </source>
</evidence>
<name>A0ABZ0JPT7_9XANT</name>
<protein>
    <submittedName>
        <fullName evidence="1">Papain-like cysteine protease family protein</fullName>
    </submittedName>
</protein>
<organism evidence="1 2">
    <name type="scientific">Xanthomonas rydalmerensis</name>
    <dbReference type="NCBI Taxonomy" id="3046274"/>
    <lineage>
        <taxon>Bacteria</taxon>
        <taxon>Pseudomonadati</taxon>
        <taxon>Pseudomonadota</taxon>
        <taxon>Gammaproteobacteria</taxon>
        <taxon>Lysobacterales</taxon>
        <taxon>Lysobacteraceae</taxon>
        <taxon>Xanthomonas</taxon>
    </lineage>
</organism>
<proteinExistence type="predicted"/>
<sequence length="313" mass="32621">MLSFTSAVPADQVLTYALKDSTPGASPIRFSLACDGTMEYDCGHDIPPWTVDYYVNENKRNGKLLSNGQCQVPQAGSLISVDDGHHCVIGPPAPSALAGESFAPIDGVPATGENALLPALPQVLSTAAPGEPAIGFAPAHADAAPTVAPPRLRADIAGYVQQAQVQTQWCWAAVASSVATFYAPPPNPEFSQCWLACWATGADTCCADGGSAACNQPQLQSQALQHVGHRRASSAGRLSFAEVRAEIDALRPIAVTVLWARGGGHALVITGYSTLQSRPYVTVQDPSGAATALVALDDFPIGGSWNWTVTTRA</sequence>
<dbReference type="InterPro" id="IPR022118">
    <property type="entry name" value="Peptidase_C70_AvrRpt2"/>
</dbReference>
<dbReference type="RefSeq" id="WP_317844346.1">
    <property type="nucleotide sequence ID" value="NZ_CP126170.1"/>
</dbReference>
<reference evidence="1 2" key="1">
    <citation type="submission" date="2023-05" db="EMBL/GenBank/DDBJ databases">
        <title>Xanthomonas rydalmerenesis sp. nov., a novel Xanthomonas species isolated from Fragaria x ananassa.</title>
        <authorList>
            <person name="McKnight D.J.E."/>
            <person name="Wong-Bajracharya J."/>
            <person name="Okoh E.B."/>
            <person name="Snijders F."/>
            <person name="Lidbetter F."/>
            <person name="Webster J."/>
            <person name="Djordjevic S.P."/>
            <person name="Bogema D.R."/>
            <person name="Chapman T.A."/>
        </authorList>
    </citation>
    <scope>NUCLEOTIDE SEQUENCE [LARGE SCALE GENOMIC DNA]</scope>
    <source>
        <strain evidence="1 2">DAR34883</strain>
    </source>
</reference>
<dbReference type="EMBL" id="CP126172">
    <property type="protein sequence ID" value="WOS41152.1"/>
    <property type="molecule type" value="Genomic_DNA"/>
</dbReference>
<dbReference type="Pfam" id="PF12385">
    <property type="entry name" value="Peptidase_C70"/>
    <property type="match status" value="1"/>
</dbReference>
<dbReference type="Gene3D" id="3.90.70.10">
    <property type="entry name" value="Cysteine proteinases"/>
    <property type="match status" value="1"/>
</dbReference>
<dbReference type="Proteomes" id="UP001302020">
    <property type="component" value="Chromosome"/>
</dbReference>
<evidence type="ECO:0000313" key="2">
    <source>
        <dbReference type="Proteomes" id="UP001302020"/>
    </source>
</evidence>
<keyword evidence="2" id="KW-1185">Reference proteome</keyword>
<gene>
    <name evidence="1" type="ORF">QN243_01315</name>
</gene>